<accession>A0A7W8ZYQ6</accession>
<dbReference type="Gene3D" id="3.10.129.10">
    <property type="entry name" value="Hotdog Thioesterase"/>
    <property type="match status" value="1"/>
</dbReference>
<feature type="region of interest" description="Disordered" evidence="2">
    <location>
        <begin position="1"/>
        <end position="33"/>
    </location>
</feature>
<sequence length="292" mass="30484">MTLRSEADNMTSAQLSAPVAEVSTAASPASAPADPLRRLVRSAIHAPQPLRPGTDDDLNPVSAFLLIHPELGRFLDTRIPGIEFIVHLSQELRVHAPLDGHDDLSVHCAIREVRHDPRGSRVRVDSILVAPGGATIASSVSEILVGGVTVPPITSAPKSPPLRVVTDTLPLIRAARVSAGFSAQYALVSGDDNPIHVDQDAARAAGFAGTIAHGMSVVAIACEIASDALAEGDIGRLRALGVRFSAPVLCDSDVTVELSECATPGLFALRVHTGPALALKSAWLEIAPHVRA</sequence>
<organism evidence="4 5">
    <name type="scientific">Cryobacterium roopkundense</name>
    <dbReference type="NCBI Taxonomy" id="1001240"/>
    <lineage>
        <taxon>Bacteria</taxon>
        <taxon>Bacillati</taxon>
        <taxon>Actinomycetota</taxon>
        <taxon>Actinomycetes</taxon>
        <taxon>Micrococcales</taxon>
        <taxon>Microbacteriaceae</taxon>
        <taxon>Cryobacterium</taxon>
    </lineage>
</organism>
<evidence type="ECO:0000259" key="3">
    <source>
        <dbReference type="Pfam" id="PF01575"/>
    </source>
</evidence>
<feature type="compositionally biased region" description="Low complexity" evidence="2">
    <location>
        <begin position="16"/>
        <end position="33"/>
    </location>
</feature>
<evidence type="ECO:0000313" key="4">
    <source>
        <dbReference type="EMBL" id="MBB5642452.1"/>
    </source>
</evidence>
<feature type="domain" description="MaoC-like" evidence="3">
    <location>
        <begin position="182"/>
        <end position="259"/>
    </location>
</feature>
<dbReference type="SUPFAM" id="SSF54637">
    <property type="entry name" value="Thioesterase/thiol ester dehydrase-isomerase"/>
    <property type="match status" value="1"/>
</dbReference>
<evidence type="ECO:0000256" key="1">
    <source>
        <dbReference type="ARBA" id="ARBA00005254"/>
    </source>
</evidence>
<evidence type="ECO:0000256" key="2">
    <source>
        <dbReference type="SAM" id="MobiDB-lite"/>
    </source>
</evidence>
<dbReference type="RefSeq" id="WP_084140973.1">
    <property type="nucleotide sequence ID" value="NZ_JACHBQ010000001.1"/>
</dbReference>
<dbReference type="Proteomes" id="UP000561726">
    <property type="component" value="Unassembled WGS sequence"/>
</dbReference>
<dbReference type="OrthoDB" id="5522043at2"/>
<comment type="similarity">
    <text evidence="1">Belongs to the enoyl-CoA hydratase/isomerase family.</text>
</comment>
<name>A0A7W8ZYQ6_9MICO</name>
<comment type="caution">
    <text evidence="4">The sequence shown here is derived from an EMBL/GenBank/DDBJ whole genome shotgun (WGS) entry which is preliminary data.</text>
</comment>
<dbReference type="PANTHER" id="PTHR43841:SF3">
    <property type="entry name" value="(3R)-HYDROXYACYL-ACP DEHYDRATASE SUBUNIT HADB"/>
    <property type="match status" value="1"/>
</dbReference>
<dbReference type="Pfam" id="PF01575">
    <property type="entry name" value="MaoC_dehydratas"/>
    <property type="match status" value="1"/>
</dbReference>
<dbReference type="CDD" id="cd03441">
    <property type="entry name" value="R_hydratase_like"/>
    <property type="match status" value="1"/>
</dbReference>
<dbReference type="EMBL" id="JACHBQ010000001">
    <property type="protein sequence ID" value="MBB5642452.1"/>
    <property type="molecule type" value="Genomic_DNA"/>
</dbReference>
<reference evidence="4 5" key="1">
    <citation type="submission" date="2020-08" db="EMBL/GenBank/DDBJ databases">
        <title>Sequencing the genomes of 1000 actinobacteria strains.</title>
        <authorList>
            <person name="Klenk H.-P."/>
        </authorList>
    </citation>
    <scope>NUCLEOTIDE SEQUENCE [LARGE SCALE GENOMIC DNA]</scope>
    <source>
        <strain evidence="4 5">DSM 21065</strain>
    </source>
</reference>
<dbReference type="PANTHER" id="PTHR43841">
    <property type="entry name" value="3-HYDROXYACYL-THIOESTER DEHYDRATASE HTDX-RELATED"/>
    <property type="match status" value="1"/>
</dbReference>
<dbReference type="AlphaFoldDB" id="A0A7W8ZYQ6"/>
<gene>
    <name evidence="4" type="ORF">BJ997_003000</name>
</gene>
<dbReference type="InterPro" id="IPR002539">
    <property type="entry name" value="MaoC-like_dom"/>
</dbReference>
<evidence type="ECO:0000313" key="5">
    <source>
        <dbReference type="Proteomes" id="UP000561726"/>
    </source>
</evidence>
<dbReference type="InterPro" id="IPR029069">
    <property type="entry name" value="HotDog_dom_sf"/>
</dbReference>
<proteinExistence type="inferred from homology"/>
<protein>
    <submittedName>
        <fullName evidence="4">Acyl dehydratase</fullName>
    </submittedName>
</protein>